<feature type="transmembrane region" description="Helical" evidence="7">
    <location>
        <begin position="55"/>
        <end position="76"/>
    </location>
</feature>
<feature type="transmembrane region" description="Helical" evidence="7">
    <location>
        <begin position="336"/>
        <end position="354"/>
    </location>
</feature>
<dbReference type="PANTHER" id="PTHR42718:SF46">
    <property type="entry name" value="BLR6921 PROTEIN"/>
    <property type="match status" value="1"/>
</dbReference>
<dbReference type="EMBL" id="VMBG01000001">
    <property type="protein sequence ID" value="TSJ77833.1"/>
    <property type="molecule type" value="Genomic_DNA"/>
</dbReference>
<reference evidence="9 10" key="1">
    <citation type="submission" date="2019-07" db="EMBL/GenBank/DDBJ databases">
        <title>Description of 53C-WASEF.</title>
        <authorList>
            <person name="Pitt A."/>
            <person name="Hahn M.W."/>
        </authorList>
    </citation>
    <scope>NUCLEOTIDE SEQUENCE [LARGE SCALE GENOMIC DNA]</scope>
    <source>
        <strain evidence="9 10">53C-WASEF</strain>
    </source>
</reference>
<evidence type="ECO:0000256" key="2">
    <source>
        <dbReference type="ARBA" id="ARBA00022448"/>
    </source>
</evidence>
<dbReference type="InterPro" id="IPR011701">
    <property type="entry name" value="MFS"/>
</dbReference>
<keyword evidence="2" id="KW-0813">Transport</keyword>
<dbReference type="PRINTS" id="PR01036">
    <property type="entry name" value="TCRTETB"/>
</dbReference>
<dbReference type="InterPro" id="IPR020846">
    <property type="entry name" value="MFS_dom"/>
</dbReference>
<dbReference type="SUPFAM" id="SSF103473">
    <property type="entry name" value="MFS general substrate transporter"/>
    <property type="match status" value="1"/>
</dbReference>
<dbReference type="Gene3D" id="1.20.1250.20">
    <property type="entry name" value="MFS general substrate transporter like domains"/>
    <property type="match status" value="1"/>
</dbReference>
<feature type="transmembrane region" description="Helical" evidence="7">
    <location>
        <begin position="83"/>
        <end position="102"/>
    </location>
</feature>
<dbReference type="PANTHER" id="PTHR42718">
    <property type="entry name" value="MAJOR FACILITATOR SUPERFAMILY MULTIDRUG TRANSPORTER MFSC"/>
    <property type="match status" value="1"/>
</dbReference>
<evidence type="ECO:0000256" key="7">
    <source>
        <dbReference type="SAM" id="Phobius"/>
    </source>
</evidence>
<dbReference type="NCBIfam" id="TIGR00711">
    <property type="entry name" value="efflux_EmrB"/>
    <property type="match status" value="1"/>
</dbReference>
<feature type="transmembrane region" description="Helical" evidence="7">
    <location>
        <begin position="141"/>
        <end position="163"/>
    </location>
</feature>
<proteinExistence type="predicted"/>
<name>A0A556QMI1_9BACT</name>
<dbReference type="CDD" id="cd17503">
    <property type="entry name" value="MFS_LmrB_MDR_like"/>
    <property type="match status" value="1"/>
</dbReference>
<protein>
    <submittedName>
        <fullName evidence="9">DHA2 family efflux MFS transporter permease subunit</fullName>
    </submittedName>
</protein>
<evidence type="ECO:0000256" key="5">
    <source>
        <dbReference type="ARBA" id="ARBA00022989"/>
    </source>
</evidence>
<dbReference type="RefSeq" id="WP_144228175.1">
    <property type="nucleotide sequence ID" value="NZ_CBCRVV010000001.1"/>
</dbReference>
<feature type="transmembrane region" description="Helical" evidence="7">
    <location>
        <begin position="303"/>
        <end position="324"/>
    </location>
</feature>
<comment type="caution">
    <text evidence="9">The sequence shown here is derived from an EMBL/GenBank/DDBJ whole genome shotgun (WGS) entry which is preliminary data.</text>
</comment>
<evidence type="ECO:0000313" key="9">
    <source>
        <dbReference type="EMBL" id="TSJ77833.1"/>
    </source>
</evidence>
<dbReference type="InterPro" id="IPR036259">
    <property type="entry name" value="MFS_trans_sf"/>
</dbReference>
<evidence type="ECO:0000256" key="6">
    <source>
        <dbReference type="ARBA" id="ARBA00023136"/>
    </source>
</evidence>
<keyword evidence="10" id="KW-1185">Reference proteome</keyword>
<dbReference type="PROSITE" id="PS50850">
    <property type="entry name" value="MFS"/>
    <property type="match status" value="1"/>
</dbReference>
<dbReference type="AlphaFoldDB" id="A0A556QMI1"/>
<evidence type="ECO:0000259" key="8">
    <source>
        <dbReference type="PROSITE" id="PS50850"/>
    </source>
</evidence>
<dbReference type="Gene3D" id="1.20.1720.10">
    <property type="entry name" value="Multidrug resistance protein D"/>
    <property type="match status" value="1"/>
</dbReference>
<feature type="transmembrane region" description="Helical" evidence="7">
    <location>
        <begin position="231"/>
        <end position="250"/>
    </location>
</feature>
<dbReference type="OrthoDB" id="102502at2"/>
<dbReference type="InterPro" id="IPR004638">
    <property type="entry name" value="EmrB-like"/>
</dbReference>
<evidence type="ECO:0000256" key="4">
    <source>
        <dbReference type="ARBA" id="ARBA00022692"/>
    </source>
</evidence>
<keyword evidence="4 7" id="KW-0812">Transmembrane</keyword>
<organism evidence="9 10">
    <name type="scientific">Rariglobus hedericola</name>
    <dbReference type="NCBI Taxonomy" id="2597822"/>
    <lineage>
        <taxon>Bacteria</taxon>
        <taxon>Pseudomonadati</taxon>
        <taxon>Verrucomicrobiota</taxon>
        <taxon>Opitutia</taxon>
        <taxon>Opitutales</taxon>
        <taxon>Opitutaceae</taxon>
        <taxon>Rariglobus</taxon>
    </lineage>
</organism>
<dbReference type="GO" id="GO:0005886">
    <property type="term" value="C:plasma membrane"/>
    <property type="evidence" value="ECO:0007669"/>
    <property type="project" value="UniProtKB-SubCell"/>
</dbReference>
<comment type="subcellular location">
    <subcellularLocation>
        <location evidence="1">Cell membrane</location>
        <topology evidence="1">Multi-pass membrane protein</topology>
    </subcellularLocation>
</comment>
<feature type="transmembrane region" description="Helical" evidence="7">
    <location>
        <begin position="439"/>
        <end position="460"/>
    </location>
</feature>
<evidence type="ECO:0000256" key="1">
    <source>
        <dbReference type="ARBA" id="ARBA00004651"/>
    </source>
</evidence>
<feature type="transmembrane region" description="Helical" evidence="7">
    <location>
        <begin position="108"/>
        <end position="129"/>
    </location>
</feature>
<dbReference type="GO" id="GO:0022857">
    <property type="term" value="F:transmembrane transporter activity"/>
    <property type="evidence" value="ECO:0007669"/>
    <property type="project" value="InterPro"/>
</dbReference>
<feature type="transmembrane region" description="Helical" evidence="7">
    <location>
        <begin position="207"/>
        <end position="225"/>
    </location>
</feature>
<keyword evidence="5 7" id="KW-1133">Transmembrane helix</keyword>
<sequence length="491" mass="52800">MASRFAPTQDIPIKRIMPWLVAVALFMEQLDATIVNTAAPTMAAALEVEPLSLKGVLTSYTLALAVFIPISGWMADRFGTKRIFVLAIALFTAGSLLCGLAVNVPMLVASRILQGIGGAMMTPVGRLALVRTFPRSEMITAMNYVIIPALIGPLIGPFVGGLIVHWLPWRMIFFINLPFGLAGLWLARRYMPDYRQENTPPLDRLGFILFGTGIALLSYVLEVLGDHQLGVTSVLPLGVLACTLLGAYVWHAMRIKNPLLTLNLFRVRTFRVSVVGGTVTRLGIGGMPFLLPLLYQIGLGFKPWQAGLLTMPQAAAAIGMKILSKPLLARYGHRRVLIVNTLLLGCLITVFTLVGPATPIWAILLISLTQGFISALQFTSINSLVYADISDADASKASSIASTGQQLSLSFGVALGSVVAAWFLQGVPQTDHPQLISALHHAFLVLGVVTMLSTLCFAALRGNDGNNVSNHTSRAKALADNNREQPVRVGA</sequence>
<evidence type="ECO:0000313" key="10">
    <source>
        <dbReference type="Proteomes" id="UP000315648"/>
    </source>
</evidence>
<feature type="domain" description="Major facilitator superfamily (MFS) profile" evidence="8">
    <location>
        <begin position="17"/>
        <end position="465"/>
    </location>
</feature>
<keyword evidence="6 7" id="KW-0472">Membrane</keyword>
<dbReference type="Pfam" id="PF07690">
    <property type="entry name" value="MFS_1"/>
    <property type="match status" value="1"/>
</dbReference>
<feature type="transmembrane region" description="Helical" evidence="7">
    <location>
        <begin position="270"/>
        <end position="291"/>
    </location>
</feature>
<feature type="transmembrane region" description="Helical" evidence="7">
    <location>
        <begin position="407"/>
        <end position="427"/>
    </location>
</feature>
<feature type="transmembrane region" description="Helical" evidence="7">
    <location>
        <begin position="169"/>
        <end position="187"/>
    </location>
</feature>
<gene>
    <name evidence="9" type="ORF">FPL22_00570</name>
</gene>
<keyword evidence="3" id="KW-1003">Cell membrane</keyword>
<dbReference type="Proteomes" id="UP000315648">
    <property type="component" value="Unassembled WGS sequence"/>
</dbReference>
<feature type="transmembrane region" description="Helical" evidence="7">
    <location>
        <begin position="360"/>
        <end position="386"/>
    </location>
</feature>
<accession>A0A556QMI1</accession>
<evidence type="ECO:0000256" key="3">
    <source>
        <dbReference type="ARBA" id="ARBA00022475"/>
    </source>
</evidence>